<proteinExistence type="predicted"/>
<organism evidence="1 2">
    <name type="scientific">Helianthus annuus</name>
    <name type="common">Common sunflower</name>
    <dbReference type="NCBI Taxonomy" id="4232"/>
    <lineage>
        <taxon>Eukaryota</taxon>
        <taxon>Viridiplantae</taxon>
        <taxon>Streptophyta</taxon>
        <taxon>Embryophyta</taxon>
        <taxon>Tracheophyta</taxon>
        <taxon>Spermatophyta</taxon>
        <taxon>Magnoliopsida</taxon>
        <taxon>eudicotyledons</taxon>
        <taxon>Gunneridae</taxon>
        <taxon>Pentapetalae</taxon>
        <taxon>asterids</taxon>
        <taxon>campanulids</taxon>
        <taxon>Asterales</taxon>
        <taxon>Asteraceae</taxon>
        <taxon>Asteroideae</taxon>
        <taxon>Heliantheae alliance</taxon>
        <taxon>Heliantheae</taxon>
        <taxon>Helianthus</taxon>
    </lineage>
</organism>
<comment type="caution">
    <text evidence="1">The sequence shown here is derived from an EMBL/GenBank/DDBJ whole genome shotgun (WGS) entry which is preliminary data.</text>
</comment>
<reference evidence="1" key="2">
    <citation type="submission" date="2020-06" db="EMBL/GenBank/DDBJ databases">
        <title>Helianthus annuus Genome sequencing and assembly Release 2.</title>
        <authorList>
            <person name="Gouzy J."/>
            <person name="Langlade N."/>
            <person name="Munos S."/>
        </authorList>
    </citation>
    <scope>NUCLEOTIDE SEQUENCE</scope>
    <source>
        <tissue evidence="1">Leaves</tissue>
    </source>
</reference>
<reference evidence="1" key="1">
    <citation type="journal article" date="2017" name="Nature">
        <title>The sunflower genome provides insights into oil metabolism, flowering and Asterid evolution.</title>
        <authorList>
            <person name="Badouin H."/>
            <person name="Gouzy J."/>
            <person name="Grassa C.J."/>
            <person name="Murat F."/>
            <person name="Staton S.E."/>
            <person name="Cottret L."/>
            <person name="Lelandais-Briere C."/>
            <person name="Owens G.L."/>
            <person name="Carrere S."/>
            <person name="Mayjonade B."/>
            <person name="Legrand L."/>
            <person name="Gill N."/>
            <person name="Kane N.C."/>
            <person name="Bowers J.E."/>
            <person name="Hubner S."/>
            <person name="Bellec A."/>
            <person name="Berard A."/>
            <person name="Berges H."/>
            <person name="Blanchet N."/>
            <person name="Boniface M.C."/>
            <person name="Brunel D."/>
            <person name="Catrice O."/>
            <person name="Chaidir N."/>
            <person name="Claudel C."/>
            <person name="Donnadieu C."/>
            <person name="Faraut T."/>
            <person name="Fievet G."/>
            <person name="Helmstetter N."/>
            <person name="King M."/>
            <person name="Knapp S.J."/>
            <person name="Lai Z."/>
            <person name="Le Paslier M.C."/>
            <person name="Lippi Y."/>
            <person name="Lorenzon L."/>
            <person name="Mandel J.R."/>
            <person name="Marage G."/>
            <person name="Marchand G."/>
            <person name="Marquand E."/>
            <person name="Bret-Mestries E."/>
            <person name="Morien E."/>
            <person name="Nambeesan S."/>
            <person name="Nguyen T."/>
            <person name="Pegot-Espagnet P."/>
            <person name="Pouilly N."/>
            <person name="Raftis F."/>
            <person name="Sallet E."/>
            <person name="Schiex T."/>
            <person name="Thomas J."/>
            <person name="Vandecasteele C."/>
            <person name="Vares D."/>
            <person name="Vear F."/>
            <person name="Vautrin S."/>
            <person name="Crespi M."/>
            <person name="Mangin B."/>
            <person name="Burke J.M."/>
            <person name="Salse J."/>
            <person name="Munos S."/>
            <person name="Vincourt P."/>
            <person name="Rieseberg L.H."/>
            <person name="Langlade N.B."/>
        </authorList>
    </citation>
    <scope>NUCLEOTIDE SEQUENCE</scope>
    <source>
        <tissue evidence="1">Leaves</tissue>
    </source>
</reference>
<evidence type="ECO:0000313" key="1">
    <source>
        <dbReference type="EMBL" id="KAF5774116.1"/>
    </source>
</evidence>
<dbReference type="EMBL" id="MNCJ02000328">
    <property type="protein sequence ID" value="KAF5774116.1"/>
    <property type="molecule type" value="Genomic_DNA"/>
</dbReference>
<dbReference type="Proteomes" id="UP000215914">
    <property type="component" value="Unassembled WGS sequence"/>
</dbReference>
<sequence length="81" mass="9087">MTDKEGSASTSLQEQGDVSLQCPKLKESNYTQRAVMIETILKAYNLWEIVVSTEVINENKGHTTKAIIFQTLPEDVLMQVT</sequence>
<evidence type="ECO:0000313" key="2">
    <source>
        <dbReference type="Proteomes" id="UP000215914"/>
    </source>
</evidence>
<gene>
    <name evidence="1" type="ORF">HanXRQr2_Chr13g0596561</name>
</gene>
<dbReference type="Gramene" id="mRNA:HanXRQr2_Chr13g0596561">
    <property type="protein sequence ID" value="CDS:HanXRQr2_Chr13g0596561.1"/>
    <property type="gene ID" value="HanXRQr2_Chr13g0596561"/>
</dbReference>
<name>A0A9K3HCL7_HELAN</name>
<accession>A0A9K3HCL7</accession>
<dbReference type="AlphaFoldDB" id="A0A9K3HCL7"/>
<protein>
    <submittedName>
        <fullName evidence="1">Uncharacterized protein</fullName>
    </submittedName>
</protein>
<keyword evidence="2" id="KW-1185">Reference proteome</keyword>